<sequence>MTRSAGVAVDTRPLERVFEPHAGVRLHRAPDVGVLGGGPVRTVSPRAANGRAGRHAGRRRREDELAPAFGGADGEE</sequence>
<gene>
    <name evidence="2" type="ORF">DU504_05950</name>
</gene>
<accession>A0A368N8L5</accession>
<dbReference type="Proteomes" id="UP000252189">
    <property type="component" value="Unassembled WGS sequence"/>
</dbReference>
<dbReference type="AlphaFoldDB" id="A0A368N8L5"/>
<proteinExistence type="predicted"/>
<evidence type="ECO:0000313" key="2">
    <source>
        <dbReference type="EMBL" id="RCU46888.1"/>
    </source>
</evidence>
<protein>
    <submittedName>
        <fullName evidence="2">Uncharacterized protein</fullName>
    </submittedName>
</protein>
<name>A0A368N8L5_9EURY</name>
<dbReference type="EMBL" id="QPHM01000001">
    <property type="protein sequence ID" value="RCU46888.1"/>
    <property type="molecule type" value="Genomic_DNA"/>
</dbReference>
<keyword evidence="3" id="KW-1185">Reference proteome</keyword>
<comment type="caution">
    <text evidence="2">The sequence shown here is derived from an EMBL/GenBank/DDBJ whole genome shotgun (WGS) entry which is preliminary data.</text>
</comment>
<reference evidence="2 3" key="1">
    <citation type="submission" date="2018-07" db="EMBL/GenBank/DDBJ databases">
        <title>Genome sequences of Haloplanus salinus JCM 18368T.</title>
        <authorList>
            <person name="Kim Y.B."/>
            <person name="Roh S.W."/>
        </authorList>
    </citation>
    <scope>NUCLEOTIDE SEQUENCE [LARGE SCALE GENOMIC DNA]</scope>
    <source>
        <strain evidence="2 3">JCM 18368</strain>
    </source>
</reference>
<evidence type="ECO:0000313" key="3">
    <source>
        <dbReference type="Proteomes" id="UP000252189"/>
    </source>
</evidence>
<organism evidence="2 3">
    <name type="scientific">Haloplanus salinus</name>
    <dbReference type="NCBI Taxonomy" id="1126245"/>
    <lineage>
        <taxon>Archaea</taxon>
        <taxon>Methanobacteriati</taxon>
        <taxon>Methanobacteriota</taxon>
        <taxon>Stenosarchaea group</taxon>
        <taxon>Halobacteria</taxon>
        <taxon>Halobacteriales</taxon>
        <taxon>Haloferacaceae</taxon>
        <taxon>Haloplanus</taxon>
    </lineage>
</organism>
<evidence type="ECO:0000256" key="1">
    <source>
        <dbReference type="SAM" id="MobiDB-lite"/>
    </source>
</evidence>
<feature type="region of interest" description="Disordered" evidence="1">
    <location>
        <begin position="35"/>
        <end position="76"/>
    </location>
</feature>